<organism evidence="1 2">
    <name type="scientific">Cardiosporidium cionae</name>
    <dbReference type="NCBI Taxonomy" id="476202"/>
    <lineage>
        <taxon>Eukaryota</taxon>
        <taxon>Sar</taxon>
        <taxon>Alveolata</taxon>
        <taxon>Apicomplexa</taxon>
        <taxon>Aconoidasida</taxon>
        <taxon>Nephromycida</taxon>
        <taxon>Cardiosporidium</taxon>
    </lineage>
</organism>
<name>A0ABQ7J3L5_9APIC</name>
<gene>
    <name evidence="1" type="ORF">IE077_001247</name>
</gene>
<evidence type="ECO:0000313" key="1">
    <source>
        <dbReference type="EMBL" id="KAF8817682.1"/>
    </source>
</evidence>
<keyword evidence="2" id="KW-1185">Reference proteome</keyword>
<dbReference type="EMBL" id="JADAQX010002078">
    <property type="protein sequence ID" value="KAF8817682.1"/>
    <property type="molecule type" value="Genomic_DNA"/>
</dbReference>
<feature type="non-terminal residue" evidence="1">
    <location>
        <position position="1"/>
    </location>
</feature>
<dbReference type="Gene3D" id="1.10.150.50">
    <property type="entry name" value="Transcription Factor, Ets-1"/>
    <property type="match status" value="1"/>
</dbReference>
<sequence>VVDFLCKHYPDYLHGFSSIWLGGQFNSLPYPSCKKFAYLNFVSDEELEKDRMLVVDFLKSQKLPCHIASHFVNAGFDTLDTLCTLTVESLDEIEKFNKASWLPGHKVRLQQAFSDIAGRVHTYQLEKRNLAFSPSGTCTHQTVVSKTSVLPSHAVSAQSILNFHFTLLYVVRYLANPISTQ</sequence>
<proteinExistence type="predicted"/>
<protein>
    <submittedName>
        <fullName evidence="1">Uncharacterized protein</fullName>
    </submittedName>
</protein>
<dbReference type="Proteomes" id="UP000823046">
    <property type="component" value="Unassembled WGS sequence"/>
</dbReference>
<dbReference type="InterPro" id="IPR013761">
    <property type="entry name" value="SAM/pointed_sf"/>
</dbReference>
<accession>A0ABQ7J3L5</accession>
<comment type="caution">
    <text evidence="1">The sequence shown here is derived from an EMBL/GenBank/DDBJ whole genome shotgun (WGS) entry which is preliminary data.</text>
</comment>
<evidence type="ECO:0000313" key="2">
    <source>
        <dbReference type="Proteomes" id="UP000823046"/>
    </source>
</evidence>
<reference evidence="1 2" key="1">
    <citation type="journal article" date="2020" name="bioRxiv">
        <title>Metabolic contributions of an alphaproteobacterial endosymbiont in the apicomplexan Cardiosporidium cionae.</title>
        <authorList>
            <person name="Hunter E.S."/>
            <person name="Paight C.J."/>
            <person name="Lane C.E."/>
        </authorList>
    </citation>
    <scope>NUCLEOTIDE SEQUENCE [LARGE SCALE GENOMIC DNA]</scope>
    <source>
        <strain evidence="1">ESH_2018</strain>
    </source>
</reference>